<organism evidence="18">
    <name type="scientific">Sarcoptes scabiei</name>
    <name type="common">Itch mite</name>
    <name type="synonym">Acarus scabiei</name>
    <dbReference type="NCBI Taxonomy" id="52283"/>
    <lineage>
        <taxon>Eukaryota</taxon>
        <taxon>Metazoa</taxon>
        <taxon>Ecdysozoa</taxon>
        <taxon>Arthropoda</taxon>
        <taxon>Chelicerata</taxon>
        <taxon>Arachnida</taxon>
        <taxon>Acari</taxon>
        <taxon>Acariformes</taxon>
        <taxon>Sarcoptiformes</taxon>
        <taxon>Astigmata</taxon>
        <taxon>Psoroptidia</taxon>
        <taxon>Sarcoptoidea</taxon>
        <taxon>Sarcoptidae</taxon>
        <taxon>Sarcoptinae</taxon>
        <taxon>Sarcoptes</taxon>
    </lineage>
</organism>
<dbReference type="CDD" id="cd11304">
    <property type="entry name" value="Cadherin_repeat"/>
    <property type="match status" value="2"/>
</dbReference>
<dbReference type="SMART" id="SM00112">
    <property type="entry name" value="CA"/>
    <property type="match status" value="2"/>
</dbReference>
<dbReference type="Gene3D" id="2.60.40.60">
    <property type="entry name" value="Cadherins"/>
    <property type="match status" value="2"/>
</dbReference>
<keyword evidence="9" id="KW-0472">Membrane</keyword>
<dbReference type="GO" id="GO:0007156">
    <property type="term" value="P:homophilic cell adhesion via plasma membrane adhesion molecules"/>
    <property type="evidence" value="ECO:0007669"/>
    <property type="project" value="InterPro"/>
</dbReference>
<dbReference type="InterPro" id="IPR002126">
    <property type="entry name" value="Cadherin-like_dom"/>
</dbReference>
<dbReference type="Pfam" id="PF07953">
    <property type="entry name" value="Toxin_R_bind_N"/>
    <property type="match status" value="1"/>
</dbReference>
<dbReference type="GO" id="GO:0009986">
    <property type="term" value="C:cell surface"/>
    <property type="evidence" value="ECO:0007669"/>
    <property type="project" value="TreeGrafter"/>
</dbReference>
<reference evidence="18" key="2">
    <citation type="submission" date="2020-01" db="EMBL/GenBank/DDBJ databases">
        <authorList>
            <person name="Korhonen P.K.K."/>
            <person name="Guangxu M.G."/>
            <person name="Wang T.W."/>
            <person name="Stroehlein A.J.S."/>
            <person name="Young N.D."/>
            <person name="Ang C.-S.A."/>
            <person name="Fernando D.W.F."/>
            <person name="Lu H.L."/>
            <person name="Taylor S.T."/>
            <person name="Ehtesham M.E.M."/>
            <person name="Najaraj S.H.N."/>
            <person name="Harsha G.H.G."/>
            <person name="Madugundu A.M."/>
            <person name="Renuse S.R."/>
            <person name="Holt D.H."/>
            <person name="Pandey A.P."/>
            <person name="Papenfuss A.P."/>
            <person name="Gasser R.B.G."/>
            <person name="Fischer K.F."/>
        </authorList>
    </citation>
    <scope>NUCLEOTIDE SEQUENCE</scope>
    <source>
        <strain evidence="18">SSS_KF_BRIS2020</strain>
    </source>
</reference>
<dbReference type="AlphaFoldDB" id="A0A834R896"/>
<gene>
    <name evidence="18" type="primary">SSS_358g</name>
    <name evidence="18" type="ORF">SSS_358</name>
</gene>
<keyword evidence="2" id="KW-0812">Transmembrane</keyword>
<dbReference type="Pfam" id="PF00028">
    <property type="entry name" value="Cadherin"/>
    <property type="match status" value="1"/>
</dbReference>
<feature type="region of interest" description="Disordered" evidence="15">
    <location>
        <begin position="668"/>
        <end position="705"/>
    </location>
</feature>
<dbReference type="SUPFAM" id="SSF49899">
    <property type="entry name" value="Concanavalin A-like lectins/glucanases"/>
    <property type="match status" value="1"/>
</dbReference>
<evidence type="ECO:0000256" key="2">
    <source>
        <dbReference type="ARBA" id="ARBA00022692"/>
    </source>
</evidence>
<keyword evidence="3 16" id="KW-0732">Signal</keyword>
<feature type="compositionally biased region" description="Acidic residues" evidence="15">
    <location>
        <begin position="670"/>
        <end position="681"/>
    </location>
</feature>
<feature type="domain" description="Cadherin" evidence="17">
    <location>
        <begin position="145"/>
        <end position="253"/>
    </location>
</feature>
<keyword evidence="1" id="KW-1003">Cell membrane</keyword>
<dbReference type="GO" id="GO:0045211">
    <property type="term" value="C:postsynaptic membrane"/>
    <property type="evidence" value="ECO:0007669"/>
    <property type="project" value="UniProtKB-SubCell"/>
</dbReference>
<dbReference type="OrthoDB" id="10012272at2759"/>
<dbReference type="Proteomes" id="UP000070412">
    <property type="component" value="Unassembled WGS sequence"/>
</dbReference>
<protein>
    <submittedName>
        <fullName evidence="18">Calsyntenin-1</fullName>
    </submittedName>
</protein>
<evidence type="ECO:0000256" key="10">
    <source>
        <dbReference type="ARBA" id="ARBA00023180"/>
    </source>
</evidence>
<proteinExistence type="inferred from homology"/>
<dbReference type="SUPFAM" id="SSF49313">
    <property type="entry name" value="Cadherin-like"/>
    <property type="match status" value="2"/>
</dbReference>
<dbReference type="InterPro" id="IPR013320">
    <property type="entry name" value="ConA-like_dom_sf"/>
</dbReference>
<keyword evidence="4" id="KW-0677">Repeat</keyword>
<feature type="compositionally biased region" description="Low complexity" evidence="15">
    <location>
        <begin position="682"/>
        <end position="700"/>
    </location>
</feature>
<evidence type="ECO:0000313" key="19">
    <source>
        <dbReference type="EnsemblMetazoa" id="KAF7491891.1"/>
    </source>
</evidence>
<evidence type="ECO:0000256" key="11">
    <source>
        <dbReference type="ARBA" id="ARBA00023257"/>
    </source>
</evidence>
<evidence type="ECO:0000256" key="5">
    <source>
        <dbReference type="ARBA" id="ARBA00022837"/>
    </source>
</evidence>
<feature type="signal peptide" evidence="16">
    <location>
        <begin position="1"/>
        <end position="27"/>
    </location>
</feature>
<keyword evidence="6" id="KW-0130">Cell adhesion</keyword>
<keyword evidence="11" id="KW-0628">Postsynaptic cell membrane</keyword>
<keyword evidence="8" id="KW-0770">Synapse</keyword>
<dbReference type="GO" id="GO:0005509">
    <property type="term" value="F:calcium ion binding"/>
    <property type="evidence" value="ECO:0007669"/>
    <property type="project" value="UniProtKB-UniRule"/>
</dbReference>
<evidence type="ECO:0000256" key="6">
    <source>
        <dbReference type="ARBA" id="ARBA00022889"/>
    </source>
</evidence>
<evidence type="ECO:0000256" key="9">
    <source>
        <dbReference type="ARBA" id="ARBA00023136"/>
    </source>
</evidence>
<reference evidence="19" key="3">
    <citation type="submission" date="2022-06" db="UniProtKB">
        <authorList>
            <consortium name="EnsemblMetazoa"/>
        </authorList>
    </citation>
    <scope>IDENTIFICATION</scope>
</reference>
<evidence type="ECO:0000256" key="8">
    <source>
        <dbReference type="ARBA" id="ARBA00023018"/>
    </source>
</evidence>
<evidence type="ECO:0000256" key="3">
    <source>
        <dbReference type="ARBA" id="ARBA00022729"/>
    </source>
</evidence>
<evidence type="ECO:0000256" key="14">
    <source>
        <dbReference type="PROSITE-ProRule" id="PRU00043"/>
    </source>
</evidence>
<feature type="chain" id="PRO_5038259241" evidence="16">
    <location>
        <begin position="28"/>
        <end position="877"/>
    </location>
</feature>
<dbReference type="FunFam" id="2.60.40.60:FF:000025">
    <property type="entry name" value="Calsyntenin 1"/>
    <property type="match status" value="1"/>
</dbReference>
<evidence type="ECO:0000256" key="15">
    <source>
        <dbReference type="SAM" id="MobiDB-lite"/>
    </source>
</evidence>
<dbReference type="Pfam" id="PF19699">
    <property type="entry name" value="CLSTN_C"/>
    <property type="match status" value="2"/>
</dbReference>
<evidence type="ECO:0000256" key="16">
    <source>
        <dbReference type="SAM" id="SignalP"/>
    </source>
</evidence>
<dbReference type="EMBL" id="WVUK01000058">
    <property type="protein sequence ID" value="KAF7491891.1"/>
    <property type="molecule type" value="Genomic_DNA"/>
</dbReference>
<dbReference type="GO" id="GO:0050806">
    <property type="term" value="P:positive regulation of synaptic transmission"/>
    <property type="evidence" value="ECO:0007669"/>
    <property type="project" value="TreeGrafter"/>
</dbReference>
<dbReference type="PANTHER" id="PTHR14139:SF2">
    <property type="entry name" value="CALSYNTENIN-1"/>
    <property type="match status" value="1"/>
</dbReference>
<keyword evidence="10" id="KW-0325">Glycoprotein</keyword>
<dbReference type="PRINTS" id="PR00205">
    <property type="entry name" value="CADHERIN"/>
</dbReference>
<comment type="similarity">
    <text evidence="13">Belongs to the calsyntenin family.</text>
</comment>
<feature type="domain" description="Cadherin" evidence="17">
    <location>
        <begin position="83"/>
        <end position="144"/>
    </location>
</feature>
<dbReference type="FunFam" id="2.60.40.60:FF:000285">
    <property type="entry name" value="Calsyntenin-1, isoform C"/>
    <property type="match status" value="1"/>
</dbReference>
<reference evidence="20" key="1">
    <citation type="journal article" date="2020" name="PLoS Negl. Trop. Dis.">
        <title>High-quality nuclear genome for Sarcoptes scabiei-A critical resource for a neglected parasite.</title>
        <authorList>
            <person name="Korhonen P.K."/>
            <person name="Gasser R.B."/>
            <person name="Ma G."/>
            <person name="Wang T."/>
            <person name="Stroehlein A.J."/>
            <person name="Young N.D."/>
            <person name="Ang C.S."/>
            <person name="Fernando D.D."/>
            <person name="Lu H.C."/>
            <person name="Taylor S."/>
            <person name="Reynolds S.L."/>
            <person name="Mofiz E."/>
            <person name="Najaraj S.H."/>
            <person name="Gowda H."/>
            <person name="Madugundu A."/>
            <person name="Renuse S."/>
            <person name="Holt D."/>
            <person name="Pandey A."/>
            <person name="Papenfuss A.T."/>
            <person name="Fischer K."/>
        </authorList>
    </citation>
    <scope>NUCLEOTIDE SEQUENCE [LARGE SCALE GENOMIC DNA]</scope>
</reference>
<dbReference type="PROSITE" id="PS50268">
    <property type="entry name" value="CADHERIN_2"/>
    <property type="match status" value="2"/>
</dbReference>
<evidence type="ECO:0000256" key="4">
    <source>
        <dbReference type="ARBA" id="ARBA00022737"/>
    </source>
</evidence>
<accession>A0A834R896</accession>
<evidence type="ECO:0000313" key="20">
    <source>
        <dbReference type="Proteomes" id="UP000070412"/>
    </source>
</evidence>
<dbReference type="InterPro" id="IPR045588">
    <property type="entry name" value="CLSTN_C"/>
</dbReference>
<dbReference type="PANTHER" id="PTHR14139">
    <property type="entry name" value="CALSYNTENIN"/>
    <property type="match status" value="1"/>
</dbReference>
<evidence type="ECO:0000259" key="17">
    <source>
        <dbReference type="PROSITE" id="PS50268"/>
    </source>
</evidence>
<dbReference type="InterPro" id="IPR012928">
    <property type="entry name" value="Toxin_rcpt-bd_N"/>
</dbReference>
<keyword evidence="7" id="KW-1133">Transmembrane helix</keyword>
<dbReference type="GO" id="GO:0051965">
    <property type="term" value="P:positive regulation of synapse assembly"/>
    <property type="evidence" value="ECO:0007669"/>
    <property type="project" value="TreeGrafter"/>
</dbReference>
<evidence type="ECO:0000256" key="12">
    <source>
        <dbReference type="ARBA" id="ARBA00035006"/>
    </source>
</evidence>
<evidence type="ECO:0000256" key="1">
    <source>
        <dbReference type="ARBA" id="ARBA00022475"/>
    </source>
</evidence>
<evidence type="ECO:0000256" key="13">
    <source>
        <dbReference type="ARBA" id="ARBA00035015"/>
    </source>
</evidence>
<dbReference type="EnsemblMetazoa" id="SSS_358s_mrna">
    <property type="protein sequence ID" value="KAF7491891.1"/>
    <property type="gene ID" value="SSS_358"/>
</dbReference>
<dbReference type="Gene3D" id="2.60.120.200">
    <property type="match status" value="1"/>
</dbReference>
<keyword evidence="5 14" id="KW-0106">Calcium</keyword>
<sequence>MTSHMITMIIAKCLATIILINCGTSWAFNSKVPRFDLIKPEDGYHAIVKENDRTVIVSPRIKIIEDELCNIEILNKHHNDIPFEIQITDQLNGEAIITAKRDLNCEKKRSYHFTMRAISCTGQYSNNATVHVTVEDVNEFAPVFRQDSYVVTVNEGRIIDPIIQVEAIDHDCSLKFSEICKYEIIGGDKLNAPFSIDSNGNIKNTRALYYKESHNHILEIVAYDCGMKRSKPAIVNIKINKVCTLGWKGIPERMEYLAGSGSRVMIPDAELQLCDLPCETENVTVRMSLATHHIGKGCDRDTYSIESQRKLCGAQVESIDLLPTFSASGSEWIRDLPTDEGKESDQIYEFDGASNAVIVPETIFDHNLTNKFTISFWMKHEPPLDQSNKHIKEHIICNADDHKKNRHHYSLFVRNCRLILLLRREYNKEKHTVFKPAEYRWKLAQTCDNEWHHYSVSMDFPDASLWVDGIRFHNTSSNPEIVDDWPLHAVKDVKTTFSIGACWEGKKSKMNFFFRGYLAGLTLLRGQTENPDVLKCLHQCKEGLRQPSSDSIDTGIDILSSSDAASIMVTGKESIDVEDVISQISYFNSREFPTPGRRSLKLSTWVTCSNGKKLKVPQVDTYIMVMPADPPTILINGTPNLAREYESFMQGIELFSSISIFVNQETEQANTDDDLDNDVDDNNNNRGGKNLNENSINNNNNDDDDDMTLMAMNNVPPSIAKLVGEHKLDSCIIKVYPPLNPDHEYFRLPNQMMLNLNIRNRETKDGIIIYGADSVHNYNQIMRQLIYFNRKPAYYLNRAFKLTCSELNGRFTSNDYIQTLTVIHPKIEPLEQQHQIKNSILQQNKQQQNEQQTINIQQQQQQKLLWPMLDVVNIKLN</sequence>
<evidence type="ECO:0000256" key="7">
    <source>
        <dbReference type="ARBA" id="ARBA00022989"/>
    </source>
</evidence>
<evidence type="ECO:0000313" key="18">
    <source>
        <dbReference type="EMBL" id="KAF7491891.1"/>
    </source>
</evidence>
<name>A0A834R896_SARSC</name>
<keyword evidence="20" id="KW-1185">Reference proteome</keyword>
<comment type="subcellular location">
    <subcellularLocation>
        <location evidence="12">Postsynaptic cell membrane</location>
        <topology evidence="12">Single-pass type I membrane protein</topology>
    </subcellularLocation>
</comment>
<dbReference type="InterPro" id="IPR015919">
    <property type="entry name" value="Cadherin-like_sf"/>
</dbReference>